<name>A0A815W7F2_ADIRI</name>
<comment type="caution">
    <text evidence="1">The sequence shown here is derived from an EMBL/GenBank/DDBJ whole genome shotgun (WGS) entry which is preliminary data.</text>
</comment>
<dbReference type="EMBL" id="CAJNOJ010001039">
    <property type="protein sequence ID" value="CAF1539912.1"/>
    <property type="molecule type" value="Genomic_DNA"/>
</dbReference>
<evidence type="ECO:0000313" key="2">
    <source>
        <dbReference type="Proteomes" id="UP000663852"/>
    </source>
</evidence>
<evidence type="ECO:0000313" key="1">
    <source>
        <dbReference type="EMBL" id="CAF1539912.1"/>
    </source>
</evidence>
<dbReference type="Proteomes" id="UP000663852">
    <property type="component" value="Unassembled WGS sequence"/>
</dbReference>
<dbReference type="InterPro" id="IPR011042">
    <property type="entry name" value="6-blade_b-propeller_TolB-like"/>
</dbReference>
<sequence length="179" mass="20378">MNVMKDYIGNDDDRTIFIIQCLNDKSIRSHSSFQNVNEIILLPGNYFQIITKCHAGNGLNMLLLKQQPSLPYGIFPLFLTTSLSLAENQLISENRNSLSFLSRRIIFEKWEKVGKTVAAGNGRGRELNQLDESRRIFIDKNQNIFIVDTQNSRIVQWKKDANKGIVVAGGNRDGNRIVH</sequence>
<dbReference type="AlphaFoldDB" id="A0A815W7F2"/>
<protein>
    <submittedName>
        <fullName evidence="1">Uncharacterized protein</fullName>
    </submittedName>
</protein>
<reference evidence="1" key="1">
    <citation type="submission" date="2021-02" db="EMBL/GenBank/DDBJ databases">
        <authorList>
            <person name="Nowell W R."/>
        </authorList>
    </citation>
    <scope>NUCLEOTIDE SEQUENCE</scope>
</reference>
<gene>
    <name evidence="1" type="ORF">EDS130_LOCUS45242</name>
</gene>
<organism evidence="1 2">
    <name type="scientific">Adineta ricciae</name>
    <name type="common">Rotifer</name>
    <dbReference type="NCBI Taxonomy" id="249248"/>
    <lineage>
        <taxon>Eukaryota</taxon>
        <taxon>Metazoa</taxon>
        <taxon>Spiralia</taxon>
        <taxon>Gnathifera</taxon>
        <taxon>Rotifera</taxon>
        <taxon>Eurotatoria</taxon>
        <taxon>Bdelloidea</taxon>
        <taxon>Adinetida</taxon>
        <taxon>Adinetidae</taxon>
        <taxon>Adineta</taxon>
    </lineage>
</organism>
<accession>A0A815W7F2</accession>
<dbReference type="OrthoDB" id="10017303at2759"/>
<proteinExistence type="predicted"/>
<dbReference type="Gene3D" id="2.120.10.30">
    <property type="entry name" value="TolB, C-terminal domain"/>
    <property type="match status" value="1"/>
</dbReference>